<dbReference type="AlphaFoldDB" id="A0A9D1SHH7"/>
<proteinExistence type="predicted"/>
<accession>A0A9D1SHH7</accession>
<dbReference type="GO" id="GO:0016788">
    <property type="term" value="F:hydrolase activity, acting on ester bonds"/>
    <property type="evidence" value="ECO:0007669"/>
    <property type="project" value="TreeGrafter"/>
</dbReference>
<dbReference type="InterPro" id="IPR004843">
    <property type="entry name" value="Calcineurin-like_PHP"/>
</dbReference>
<comment type="caution">
    <text evidence="3">The sequence shown here is derived from an EMBL/GenBank/DDBJ whole genome shotgun (WGS) entry which is preliminary data.</text>
</comment>
<evidence type="ECO:0000259" key="2">
    <source>
        <dbReference type="Pfam" id="PF00149"/>
    </source>
</evidence>
<evidence type="ECO:0000313" key="3">
    <source>
        <dbReference type="EMBL" id="HIU60634.1"/>
    </source>
</evidence>
<protein>
    <submittedName>
        <fullName evidence="3">Metallophosphoesterase</fullName>
    </submittedName>
</protein>
<dbReference type="EMBL" id="DVNF01000132">
    <property type="protein sequence ID" value="HIU60634.1"/>
    <property type="molecule type" value="Genomic_DNA"/>
</dbReference>
<name>A0A9D1SHH7_9FIRM</name>
<dbReference type="Proteomes" id="UP000824094">
    <property type="component" value="Unassembled WGS sequence"/>
</dbReference>
<evidence type="ECO:0000256" key="1">
    <source>
        <dbReference type="SAM" id="Phobius"/>
    </source>
</evidence>
<evidence type="ECO:0000313" key="4">
    <source>
        <dbReference type="Proteomes" id="UP000824094"/>
    </source>
</evidence>
<dbReference type="Gene3D" id="3.60.21.10">
    <property type="match status" value="1"/>
</dbReference>
<feature type="domain" description="Calcineurin-like phosphoesterase" evidence="2">
    <location>
        <begin position="68"/>
        <end position="298"/>
    </location>
</feature>
<sequence>MTGNRALLIAITVILLAALITGITLMGVYIRLPSAPDYDNVWTEIDIDGNSTFDIDDIASIEMTGNDFKILQLTDLHYRAGSKIAKSDELIRRTVEIADPDMIVITGDLVMTVENNFYVEHVAELFADIGIPWAVTFGNHDDEGRADKYYMGEIYENAEHSLYKNGPVNIGGLGNYAVNITRNGAPYYSLIMMDSGTYIDDYPEFSYGTFEAGQIYWYDWLQRGLIASGYEKSLMFFHIPLPEFKIAYDEWQINGSDPATGFGERREDECHALVNMGMFDKIKQLGATTDVFVGHDHVNDYSVEYMGVGLHYGVKSTRQIYHDDDMIGGKLITISGEVPEVVVENILLPE</sequence>
<keyword evidence="1" id="KW-0812">Transmembrane</keyword>
<reference evidence="3" key="1">
    <citation type="submission" date="2020-10" db="EMBL/GenBank/DDBJ databases">
        <authorList>
            <person name="Gilroy R."/>
        </authorList>
    </citation>
    <scope>NUCLEOTIDE SEQUENCE</scope>
    <source>
        <strain evidence="3">18911</strain>
    </source>
</reference>
<dbReference type="PANTHER" id="PTHR32440:SF0">
    <property type="entry name" value="PHOSPHATASE DCR2-RELATED"/>
    <property type="match status" value="1"/>
</dbReference>
<keyword evidence="1" id="KW-1133">Transmembrane helix</keyword>
<organism evidence="3 4">
    <name type="scientific">Candidatus Stercoripulliclostridium merdigallinarum</name>
    <dbReference type="NCBI Taxonomy" id="2840951"/>
    <lineage>
        <taxon>Bacteria</taxon>
        <taxon>Bacillati</taxon>
        <taxon>Bacillota</taxon>
        <taxon>Clostridia</taxon>
        <taxon>Eubacteriales</taxon>
        <taxon>Candidatus Stercoripulliclostridium</taxon>
    </lineage>
</organism>
<feature type="transmembrane region" description="Helical" evidence="1">
    <location>
        <begin position="7"/>
        <end position="30"/>
    </location>
</feature>
<reference evidence="3" key="2">
    <citation type="journal article" date="2021" name="PeerJ">
        <title>Extensive microbial diversity within the chicken gut microbiome revealed by metagenomics and culture.</title>
        <authorList>
            <person name="Gilroy R."/>
            <person name="Ravi A."/>
            <person name="Getino M."/>
            <person name="Pursley I."/>
            <person name="Horton D.L."/>
            <person name="Alikhan N.F."/>
            <person name="Baker D."/>
            <person name="Gharbi K."/>
            <person name="Hall N."/>
            <person name="Watson M."/>
            <person name="Adriaenssens E.M."/>
            <person name="Foster-Nyarko E."/>
            <person name="Jarju S."/>
            <person name="Secka A."/>
            <person name="Antonio M."/>
            <person name="Oren A."/>
            <person name="Chaudhuri R.R."/>
            <person name="La Ragione R."/>
            <person name="Hildebrand F."/>
            <person name="Pallen M.J."/>
        </authorList>
    </citation>
    <scope>NUCLEOTIDE SEQUENCE</scope>
    <source>
        <strain evidence="3">18911</strain>
    </source>
</reference>
<dbReference type="PANTHER" id="PTHR32440">
    <property type="entry name" value="PHOSPHATASE DCR2-RELATED-RELATED"/>
    <property type="match status" value="1"/>
</dbReference>
<dbReference type="InterPro" id="IPR029052">
    <property type="entry name" value="Metallo-depent_PP-like"/>
</dbReference>
<keyword evidence="1" id="KW-0472">Membrane</keyword>
<dbReference type="SUPFAM" id="SSF56300">
    <property type="entry name" value="Metallo-dependent phosphatases"/>
    <property type="match status" value="1"/>
</dbReference>
<dbReference type="Pfam" id="PF00149">
    <property type="entry name" value="Metallophos"/>
    <property type="match status" value="1"/>
</dbReference>
<gene>
    <name evidence="3" type="ORF">IAB05_04525</name>
</gene>
<dbReference type="GO" id="GO:0005737">
    <property type="term" value="C:cytoplasm"/>
    <property type="evidence" value="ECO:0007669"/>
    <property type="project" value="TreeGrafter"/>
</dbReference>